<dbReference type="EMBL" id="RAPY01000002">
    <property type="protein sequence ID" value="RKE52773.1"/>
    <property type="molecule type" value="Genomic_DNA"/>
</dbReference>
<dbReference type="Pfam" id="PF08843">
    <property type="entry name" value="AbiEii"/>
    <property type="match status" value="1"/>
</dbReference>
<dbReference type="RefSeq" id="WP_120259779.1">
    <property type="nucleotide sequence ID" value="NZ_RAPY01000002.1"/>
</dbReference>
<dbReference type="InterPro" id="IPR014942">
    <property type="entry name" value="AbiEii"/>
</dbReference>
<dbReference type="GO" id="GO:0016740">
    <property type="term" value="F:transferase activity"/>
    <property type="evidence" value="ECO:0007669"/>
    <property type="project" value="UniProtKB-KW"/>
</dbReference>
<gene>
    <name evidence="1" type="ORF">DFQ12_3019</name>
</gene>
<evidence type="ECO:0000313" key="2">
    <source>
        <dbReference type="Proteomes" id="UP000286246"/>
    </source>
</evidence>
<name>A0A420B7W6_SPHD1</name>
<accession>A0A420B7W6</accession>
<sequence length="327" mass="38863">MNLHKDKNLFQEILQSTSDLLGLPPTRIEKDYWQTYTLFLLNQEPISEDVVLKGGVALSKCFKLIERIPHDIDLVISRNEGETDSRLKSKLRQISNIITKELPEINIEGLTRKRGMNRKTAHSYYHTTIESYCAEKNLVTIDYSWLGCDRPRSKLLVNSYIGEALRQTNQHALIEKCSLLPFEVKVLDHYRTFCEKIMSLVRFSYSETPIHDLKKKVKHMYDLHQLLHYKEFQDFLRSDRFFEMMLSVANRDAKSLRNNNQWLRYHPIESLFFSDLEENWLLHFEQIYNDDFSMLVYGKLPMSGQVLETLLLIKERMSEMEWEIEIR</sequence>
<dbReference type="OrthoDB" id="9780929at2"/>
<dbReference type="AlphaFoldDB" id="A0A420B7W6"/>
<keyword evidence="2" id="KW-1185">Reference proteome</keyword>
<evidence type="ECO:0000313" key="1">
    <source>
        <dbReference type="EMBL" id="RKE52773.1"/>
    </source>
</evidence>
<protein>
    <submittedName>
        <fullName evidence="1">Nucleotidyltransferase AbiEii toxin of type IV toxin-antitoxin system</fullName>
    </submittedName>
</protein>
<dbReference type="Proteomes" id="UP000286246">
    <property type="component" value="Unassembled WGS sequence"/>
</dbReference>
<proteinExistence type="predicted"/>
<keyword evidence="1" id="KW-0808">Transferase</keyword>
<dbReference type="Gene3D" id="3.10.450.620">
    <property type="entry name" value="JHP933, nucleotidyltransferase-like core domain"/>
    <property type="match status" value="1"/>
</dbReference>
<comment type="caution">
    <text evidence="1">The sequence shown here is derived from an EMBL/GenBank/DDBJ whole genome shotgun (WGS) entry which is preliminary data.</text>
</comment>
<reference evidence="1 2" key="1">
    <citation type="submission" date="2018-09" db="EMBL/GenBank/DDBJ databases">
        <title>Genomic Encyclopedia of Type Strains, Phase III (KMG-III): the genomes of soil and plant-associated and newly described type strains.</title>
        <authorList>
            <person name="Whitman W."/>
        </authorList>
    </citation>
    <scope>NUCLEOTIDE SEQUENCE [LARGE SCALE GENOMIC DNA]</scope>
    <source>
        <strain evidence="1 2">CECT 7938</strain>
    </source>
</reference>
<organism evidence="1 2">
    <name type="scientific">Sphingobacterium detergens</name>
    <dbReference type="NCBI Taxonomy" id="1145106"/>
    <lineage>
        <taxon>Bacteria</taxon>
        <taxon>Pseudomonadati</taxon>
        <taxon>Bacteroidota</taxon>
        <taxon>Sphingobacteriia</taxon>
        <taxon>Sphingobacteriales</taxon>
        <taxon>Sphingobacteriaceae</taxon>
        <taxon>Sphingobacterium</taxon>
    </lineage>
</organism>